<name>A0ACB8SYF6_9AGAM</name>
<reference evidence="1" key="1">
    <citation type="submission" date="2021-03" db="EMBL/GenBank/DDBJ databases">
        <authorList>
            <consortium name="DOE Joint Genome Institute"/>
            <person name="Ahrendt S."/>
            <person name="Looney B.P."/>
            <person name="Miyauchi S."/>
            <person name="Morin E."/>
            <person name="Drula E."/>
            <person name="Courty P.E."/>
            <person name="Chicoki N."/>
            <person name="Fauchery L."/>
            <person name="Kohler A."/>
            <person name="Kuo A."/>
            <person name="Labutti K."/>
            <person name="Pangilinan J."/>
            <person name="Lipzen A."/>
            <person name="Riley R."/>
            <person name="Andreopoulos W."/>
            <person name="He G."/>
            <person name="Johnson J."/>
            <person name="Barry K.W."/>
            <person name="Grigoriev I.V."/>
            <person name="Nagy L."/>
            <person name="Hibbett D."/>
            <person name="Henrissat B."/>
            <person name="Matheny P.B."/>
            <person name="Labbe J."/>
            <person name="Martin F."/>
        </authorList>
    </citation>
    <scope>NUCLEOTIDE SEQUENCE</scope>
    <source>
        <strain evidence="1">HHB10654</strain>
    </source>
</reference>
<keyword evidence="2" id="KW-1185">Reference proteome</keyword>
<accession>A0ACB8SYF6</accession>
<dbReference type="Proteomes" id="UP000814140">
    <property type="component" value="Unassembled WGS sequence"/>
</dbReference>
<protein>
    <submittedName>
        <fullName evidence="1">STE3-domain-containing protein</fullName>
    </submittedName>
</protein>
<comment type="caution">
    <text evidence="1">The sequence shown here is derived from an EMBL/GenBank/DDBJ whole genome shotgun (WGS) entry which is preliminary data.</text>
</comment>
<sequence length="364" mass="40094">MSTSISAFSALSFIGFVVSPIPFYWHLQAANVGTCLYMFWSSIGCLNLFINSCIWNGNTKNSAPVWCDISTRVIIAENVAMPASILCITRQLYLLTGLTSGAVINKRRETIFGLTVGLAVPILQVVLSYIVQGNRFDIIEDVGCWPALVNTHLTYILVLSWPLIIATASASFGLCALYRFVAHRRDLRSLPSLNDSGTRYIRLTILASCDIFGTIPMCIYTIYYNTRSIEPWASWKTIHAGFSTVYVDPASLWKASASFRTGFEITQWSTVYCALAFFLLFGTISQEAVEHYQSAYRRVRSSVGRLAPGISARTSTSTLSPTADVESLEGKPRVAVFDPSQSTFAASVLLDTVEKEPADKTTLS</sequence>
<proteinExistence type="predicted"/>
<gene>
    <name evidence="1" type="ORF">BV25DRAFT_1916935</name>
</gene>
<evidence type="ECO:0000313" key="2">
    <source>
        <dbReference type="Proteomes" id="UP000814140"/>
    </source>
</evidence>
<organism evidence="1 2">
    <name type="scientific">Artomyces pyxidatus</name>
    <dbReference type="NCBI Taxonomy" id="48021"/>
    <lineage>
        <taxon>Eukaryota</taxon>
        <taxon>Fungi</taxon>
        <taxon>Dikarya</taxon>
        <taxon>Basidiomycota</taxon>
        <taxon>Agaricomycotina</taxon>
        <taxon>Agaricomycetes</taxon>
        <taxon>Russulales</taxon>
        <taxon>Auriscalpiaceae</taxon>
        <taxon>Artomyces</taxon>
    </lineage>
</organism>
<reference evidence="1" key="2">
    <citation type="journal article" date="2022" name="New Phytol.">
        <title>Evolutionary transition to the ectomycorrhizal habit in the genomes of a hyperdiverse lineage of mushroom-forming fungi.</title>
        <authorList>
            <person name="Looney B."/>
            <person name="Miyauchi S."/>
            <person name="Morin E."/>
            <person name="Drula E."/>
            <person name="Courty P.E."/>
            <person name="Kohler A."/>
            <person name="Kuo A."/>
            <person name="LaButti K."/>
            <person name="Pangilinan J."/>
            <person name="Lipzen A."/>
            <person name="Riley R."/>
            <person name="Andreopoulos W."/>
            <person name="He G."/>
            <person name="Johnson J."/>
            <person name="Nolan M."/>
            <person name="Tritt A."/>
            <person name="Barry K.W."/>
            <person name="Grigoriev I.V."/>
            <person name="Nagy L.G."/>
            <person name="Hibbett D."/>
            <person name="Henrissat B."/>
            <person name="Matheny P.B."/>
            <person name="Labbe J."/>
            <person name="Martin F.M."/>
        </authorList>
    </citation>
    <scope>NUCLEOTIDE SEQUENCE</scope>
    <source>
        <strain evidence="1">HHB10654</strain>
    </source>
</reference>
<dbReference type="EMBL" id="MU277213">
    <property type="protein sequence ID" value="KAI0061248.1"/>
    <property type="molecule type" value="Genomic_DNA"/>
</dbReference>
<evidence type="ECO:0000313" key="1">
    <source>
        <dbReference type="EMBL" id="KAI0061248.1"/>
    </source>
</evidence>